<feature type="signal peptide" evidence="2">
    <location>
        <begin position="1"/>
        <end position="23"/>
    </location>
</feature>
<feature type="coiled-coil region" evidence="1">
    <location>
        <begin position="66"/>
        <end position="131"/>
    </location>
</feature>
<dbReference type="Proteomes" id="UP000824055">
    <property type="component" value="Unassembled WGS sequence"/>
</dbReference>
<keyword evidence="2" id="KW-0732">Signal</keyword>
<organism evidence="3 4">
    <name type="scientific">Candidatus Prevotella avicola</name>
    <dbReference type="NCBI Taxonomy" id="2838738"/>
    <lineage>
        <taxon>Bacteria</taxon>
        <taxon>Pseudomonadati</taxon>
        <taxon>Bacteroidota</taxon>
        <taxon>Bacteroidia</taxon>
        <taxon>Bacteroidales</taxon>
        <taxon>Prevotellaceae</taxon>
        <taxon>Prevotella</taxon>
    </lineage>
</organism>
<dbReference type="PROSITE" id="PS51257">
    <property type="entry name" value="PROKAR_LIPOPROTEIN"/>
    <property type="match status" value="1"/>
</dbReference>
<gene>
    <name evidence="3" type="ORF">H9966_01950</name>
</gene>
<dbReference type="AlphaFoldDB" id="A0A9D2FXT9"/>
<reference evidence="3" key="2">
    <citation type="submission" date="2021-04" db="EMBL/GenBank/DDBJ databases">
        <authorList>
            <person name="Gilroy R."/>
        </authorList>
    </citation>
    <scope>NUCLEOTIDE SEQUENCE</scope>
    <source>
        <strain evidence="3">ChiHecec3B27-8219</strain>
    </source>
</reference>
<protein>
    <recommendedName>
        <fullName evidence="5">Lipoprotein</fullName>
    </recommendedName>
</protein>
<reference evidence="3" key="1">
    <citation type="journal article" date="2021" name="PeerJ">
        <title>Extensive microbial diversity within the chicken gut microbiome revealed by metagenomics and culture.</title>
        <authorList>
            <person name="Gilroy R."/>
            <person name="Ravi A."/>
            <person name="Getino M."/>
            <person name="Pursley I."/>
            <person name="Horton D.L."/>
            <person name="Alikhan N.F."/>
            <person name="Baker D."/>
            <person name="Gharbi K."/>
            <person name="Hall N."/>
            <person name="Watson M."/>
            <person name="Adriaenssens E.M."/>
            <person name="Foster-Nyarko E."/>
            <person name="Jarju S."/>
            <person name="Secka A."/>
            <person name="Antonio M."/>
            <person name="Oren A."/>
            <person name="Chaudhuri R.R."/>
            <person name="La Ragione R."/>
            <person name="Hildebrand F."/>
            <person name="Pallen M.J."/>
        </authorList>
    </citation>
    <scope>NUCLEOTIDE SEQUENCE</scope>
    <source>
        <strain evidence="3">ChiHecec3B27-8219</strain>
    </source>
</reference>
<keyword evidence="1" id="KW-0175">Coiled coil</keyword>
<evidence type="ECO:0000256" key="1">
    <source>
        <dbReference type="SAM" id="Coils"/>
    </source>
</evidence>
<feature type="chain" id="PRO_5038932258" description="Lipoprotein" evidence="2">
    <location>
        <begin position="24"/>
        <end position="224"/>
    </location>
</feature>
<name>A0A9D2FXT9_9BACT</name>
<comment type="caution">
    <text evidence="3">The sequence shown here is derived from an EMBL/GenBank/DDBJ whole genome shotgun (WGS) entry which is preliminary data.</text>
</comment>
<evidence type="ECO:0000256" key="2">
    <source>
        <dbReference type="SAM" id="SignalP"/>
    </source>
</evidence>
<evidence type="ECO:0008006" key="5">
    <source>
        <dbReference type="Google" id="ProtNLM"/>
    </source>
</evidence>
<dbReference type="EMBL" id="DXBE01000020">
    <property type="protein sequence ID" value="HIZ68637.1"/>
    <property type="molecule type" value="Genomic_DNA"/>
</dbReference>
<sequence length="224" mass="25408">MKKAIIASLLCAVALIMSSCAFSNEQKAEKLIKETLKDYLYHPDSYEPISTKVDSMFIDPVTIASIMEISDEIKDLVSKIDRCERKVESAESSMDIWFNDGYSSRFSRGEYARSKKEKEEAKSALDKYSKKLSERLADLKENVTKCHKGEFTGWAVTHSFRSLNGTGSTTLPGQMIFFCDKDFTACVGYDSDKFEEFTKILKAVSEATSDEDIEDFFKKESFLL</sequence>
<proteinExistence type="predicted"/>
<evidence type="ECO:0000313" key="3">
    <source>
        <dbReference type="EMBL" id="HIZ68637.1"/>
    </source>
</evidence>
<evidence type="ECO:0000313" key="4">
    <source>
        <dbReference type="Proteomes" id="UP000824055"/>
    </source>
</evidence>
<accession>A0A9D2FXT9</accession>